<proteinExistence type="inferred from homology"/>
<dbReference type="PROSITE" id="PS50931">
    <property type="entry name" value="HTH_LYSR"/>
    <property type="match status" value="1"/>
</dbReference>
<evidence type="ECO:0000256" key="3">
    <source>
        <dbReference type="ARBA" id="ARBA00023125"/>
    </source>
</evidence>
<dbReference type="PANTHER" id="PTHR30346">
    <property type="entry name" value="TRANSCRIPTIONAL DUAL REGULATOR HCAR-RELATED"/>
    <property type="match status" value="1"/>
</dbReference>
<dbReference type="Gene3D" id="3.40.190.290">
    <property type="match status" value="1"/>
</dbReference>
<dbReference type="Pfam" id="PF03466">
    <property type="entry name" value="LysR_substrate"/>
    <property type="match status" value="1"/>
</dbReference>
<name>A0ABS6HSE9_MYCGD</name>
<organism evidence="7 8">
    <name type="scientific">Mycolicibacterium goodii</name>
    <name type="common">Mycobacterium goodii</name>
    <dbReference type="NCBI Taxonomy" id="134601"/>
    <lineage>
        <taxon>Bacteria</taxon>
        <taxon>Bacillati</taxon>
        <taxon>Actinomycetota</taxon>
        <taxon>Actinomycetes</taxon>
        <taxon>Mycobacteriales</taxon>
        <taxon>Mycobacteriaceae</taxon>
        <taxon>Mycolicibacterium</taxon>
    </lineage>
</organism>
<evidence type="ECO:0000313" key="8">
    <source>
        <dbReference type="Proteomes" id="UP000696413"/>
    </source>
</evidence>
<dbReference type="Pfam" id="PF00126">
    <property type="entry name" value="HTH_1"/>
    <property type="match status" value="1"/>
</dbReference>
<keyword evidence="2" id="KW-0805">Transcription regulation</keyword>
<evidence type="ECO:0000313" key="7">
    <source>
        <dbReference type="EMBL" id="MBU8825612.1"/>
    </source>
</evidence>
<evidence type="ECO:0000256" key="5">
    <source>
        <dbReference type="ARBA" id="ARBA00023163"/>
    </source>
</evidence>
<protein>
    <submittedName>
        <fullName evidence="7">LysR family transcriptional regulator</fullName>
    </submittedName>
</protein>
<dbReference type="InterPro" id="IPR036390">
    <property type="entry name" value="WH_DNA-bd_sf"/>
</dbReference>
<keyword evidence="3" id="KW-0238">DNA-binding</keyword>
<dbReference type="Proteomes" id="UP000696413">
    <property type="component" value="Unassembled WGS sequence"/>
</dbReference>
<evidence type="ECO:0000256" key="2">
    <source>
        <dbReference type="ARBA" id="ARBA00023015"/>
    </source>
</evidence>
<keyword evidence="4" id="KW-0010">Activator</keyword>
<gene>
    <name evidence="7" type="ORF">KL859_22410</name>
</gene>
<dbReference type="PRINTS" id="PR00039">
    <property type="entry name" value="HTHLYSR"/>
</dbReference>
<dbReference type="RefSeq" id="WP_214386451.1">
    <property type="nucleotide sequence ID" value="NZ_CP092364.2"/>
</dbReference>
<dbReference type="InterPro" id="IPR005119">
    <property type="entry name" value="LysR_subst-bd"/>
</dbReference>
<reference evidence="7 8" key="1">
    <citation type="submission" date="2021-05" db="EMBL/GenBank/DDBJ databases">
        <title>Draft Genome Sequences of Clinical Respiratory Isolates of Mycobacterium goodii Recovered in Ireland.</title>
        <authorList>
            <person name="Flanagan P.R."/>
            <person name="Mok S."/>
            <person name="Roycroft E."/>
            <person name="Rogers T.R."/>
            <person name="Fitzgibbon M."/>
        </authorList>
    </citation>
    <scope>NUCLEOTIDE SEQUENCE [LARGE SCALE GENOMIC DNA]</scope>
    <source>
        <strain evidence="7 8">14IE55</strain>
    </source>
</reference>
<keyword evidence="5" id="KW-0804">Transcription</keyword>
<dbReference type="InterPro" id="IPR036388">
    <property type="entry name" value="WH-like_DNA-bd_sf"/>
</dbReference>
<sequence length="311" mass="33569">MELRQLEAFVAVASELHFGRAAEKLHMGQPTLSDLVRRLEREMGTPLLTRTTRRVALTSAGAEFQQRANTILAEVAAAAAVVKQWADGDVGTVRLGITPPVAPALPGHLAAVMRHEAPGVDLVMRRMWLNDLCSALLDGQVDVAMTCGPVPAQLGVVSEVLCGEPLFVGLRAGHRLAAKDEVDLLDLADATLGMHSDALFPTWVLAQKRVLRLAGVRPPVAELADTDFSALKWLTQSNVDWILTTTSAATPGISAAIRPVTPQHTAETMLHWLPSREPDVAVRRFVRMALSANMPPGFVRRKGTPRCLKAS</sequence>
<comment type="caution">
    <text evidence="7">The sequence shown here is derived from an EMBL/GenBank/DDBJ whole genome shotgun (WGS) entry which is preliminary data.</text>
</comment>
<dbReference type="InterPro" id="IPR000847">
    <property type="entry name" value="LysR_HTH_N"/>
</dbReference>
<evidence type="ECO:0000256" key="1">
    <source>
        <dbReference type="ARBA" id="ARBA00009437"/>
    </source>
</evidence>
<keyword evidence="8" id="KW-1185">Reference proteome</keyword>
<feature type="domain" description="HTH lysR-type" evidence="6">
    <location>
        <begin position="1"/>
        <end position="58"/>
    </location>
</feature>
<evidence type="ECO:0000256" key="4">
    <source>
        <dbReference type="ARBA" id="ARBA00023159"/>
    </source>
</evidence>
<dbReference type="PANTHER" id="PTHR30346:SF28">
    <property type="entry name" value="HTH-TYPE TRANSCRIPTIONAL REGULATOR CYNR"/>
    <property type="match status" value="1"/>
</dbReference>
<dbReference type="Gene3D" id="1.10.10.10">
    <property type="entry name" value="Winged helix-like DNA-binding domain superfamily/Winged helix DNA-binding domain"/>
    <property type="match status" value="1"/>
</dbReference>
<dbReference type="SUPFAM" id="SSF53850">
    <property type="entry name" value="Periplasmic binding protein-like II"/>
    <property type="match status" value="1"/>
</dbReference>
<dbReference type="EMBL" id="JAHBOM010000018">
    <property type="protein sequence ID" value="MBU8825612.1"/>
    <property type="molecule type" value="Genomic_DNA"/>
</dbReference>
<dbReference type="SUPFAM" id="SSF46785">
    <property type="entry name" value="Winged helix' DNA-binding domain"/>
    <property type="match status" value="1"/>
</dbReference>
<accession>A0ABS6HSE9</accession>
<comment type="similarity">
    <text evidence="1">Belongs to the LysR transcriptional regulatory family.</text>
</comment>
<evidence type="ECO:0000259" key="6">
    <source>
        <dbReference type="PROSITE" id="PS50931"/>
    </source>
</evidence>